<keyword evidence="2" id="KW-1185">Reference proteome</keyword>
<name>A0ABY9BXL1_VITVI</name>
<dbReference type="EMBL" id="CP126652">
    <property type="protein sequence ID" value="WJZ87520.1"/>
    <property type="molecule type" value="Genomic_DNA"/>
</dbReference>
<dbReference type="Pfam" id="PF14868">
    <property type="entry name" value="DUF4487"/>
    <property type="match status" value="1"/>
</dbReference>
<accession>A0ABY9BXL1</accession>
<reference evidence="1 2" key="1">
    <citation type="journal article" date="2023" name="Hortic Res">
        <title>The complete reference genome for grapevine (Vitis vinifera L.) genetics and breeding.</title>
        <authorList>
            <person name="Shi X."/>
            <person name="Cao S."/>
            <person name="Wang X."/>
            <person name="Huang S."/>
            <person name="Wang Y."/>
            <person name="Liu Z."/>
            <person name="Liu W."/>
            <person name="Leng X."/>
            <person name="Peng Y."/>
            <person name="Wang N."/>
            <person name="Wang Y."/>
            <person name="Ma Z."/>
            <person name="Xu X."/>
            <person name="Zhang F."/>
            <person name="Xue H."/>
            <person name="Zhong H."/>
            <person name="Wang Y."/>
            <person name="Zhang K."/>
            <person name="Velt A."/>
            <person name="Avia K."/>
            <person name="Holtgrawe D."/>
            <person name="Grimplet J."/>
            <person name="Matus J.T."/>
            <person name="Ware D."/>
            <person name="Wu X."/>
            <person name="Wang H."/>
            <person name="Liu C."/>
            <person name="Fang Y."/>
            <person name="Rustenholz C."/>
            <person name="Cheng Z."/>
            <person name="Xiao H."/>
            <person name="Zhou Y."/>
        </authorList>
    </citation>
    <scope>NUCLEOTIDE SEQUENCE [LARGE SCALE GENOMIC DNA]</scope>
    <source>
        <strain evidence="2">cv. Pinot noir / PN40024</strain>
        <tissue evidence="1">Leaf</tissue>
    </source>
</reference>
<proteinExistence type="predicted"/>
<evidence type="ECO:0000313" key="2">
    <source>
        <dbReference type="Proteomes" id="UP001227230"/>
    </source>
</evidence>
<dbReference type="PANTHER" id="PTHR36702:SF1">
    <property type="entry name" value="HOLLIDAY JUNCTION RESOLVASE"/>
    <property type="match status" value="1"/>
</dbReference>
<dbReference type="InterPro" id="IPR027902">
    <property type="entry name" value="DUF4487"/>
</dbReference>
<evidence type="ECO:0000313" key="1">
    <source>
        <dbReference type="EMBL" id="WJZ87520.1"/>
    </source>
</evidence>
<gene>
    <name evidence="1" type="ORF">VitviT2T_006893</name>
</gene>
<dbReference type="Proteomes" id="UP001227230">
    <property type="component" value="Chromosome 5"/>
</dbReference>
<organism evidence="1 2">
    <name type="scientific">Vitis vinifera</name>
    <name type="common">Grape</name>
    <dbReference type="NCBI Taxonomy" id="29760"/>
    <lineage>
        <taxon>Eukaryota</taxon>
        <taxon>Viridiplantae</taxon>
        <taxon>Streptophyta</taxon>
        <taxon>Embryophyta</taxon>
        <taxon>Tracheophyta</taxon>
        <taxon>Spermatophyta</taxon>
        <taxon>Magnoliopsida</taxon>
        <taxon>eudicotyledons</taxon>
        <taxon>Gunneridae</taxon>
        <taxon>Pentapetalae</taxon>
        <taxon>rosids</taxon>
        <taxon>Vitales</taxon>
        <taxon>Vitaceae</taxon>
        <taxon>Viteae</taxon>
        <taxon>Vitis</taxon>
    </lineage>
</organism>
<protein>
    <submittedName>
        <fullName evidence="1">Uncharacterized protein</fullName>
    </submittedName>
</protein>
<dbReference type="PANTHER" id="PTHR36702">
    <property type="entry name" value="HOLLIDAY JUNCTION RESOLVASE"/>
    <property type="match status" value="1"/>
</dbReference>
<sequence>MEGERCGSGDWQSILEALKSSDIVETRIRLLSKLGDSNLSEKSDLATLVECLTTYWEDFTCLDVTQCLLNKTILNVAAKYIDSDISGCLGSFLALGTKASMWCGKHLKMTLLSIQESQEEEHCTLFFQLLLDFFSFSAASFSALARYPVSEDKELIVIVERFILEQLNIAKDSISEVKRTHSFGSEVLKVVQVVLDAVVRLCRVYSQAVNWESCDSRTERSDIDCEEANSTKHVINIIKCIIEKMCELGILAANDGGNLVTILNLSWKGVVTLLQLGKGALAVKVNVPDIILTLISLANESLRCAAEAWSSRTETITAAEAKRTFLPVKFYLINAVRISSQYPCQAYLVYREIILCVLMILTLGISLSIEKHLKTASEVLAELLEPTYFHLLNALLNSAQVKQELKFQILDWLFIDEHNSNSSVGDPSTSYWTASMDTIFTVSCEAMPGAQILLLSRVALFLNILKSSRDLEEDVRLGIARKLGWLLDVLVHEEVYSSVLVLQVPILYGSGQTLELVWQPMFSSLILSLKTFMIVVSPSPMWSEFEFFLLQNFFHPHFLCWEIVMELWCFMVRHAEIEMVVGIIDKLCSLLKSVASIQPVLAPSCPLRKMARSICKILSSGTESIVDQVYSSIVGDDRSQLSLVMHIALLMEGFPLNLLSDSMKSIATRRIMTDYFGFIDSFDDKTLQACSSGVFGLPVFALSAALQSIEVKTSDIDTKTLRFLVAIIQKYRSSMDNLMKDHCRKLLSETLGIVSNMKHLYASDAMEEVILELQNLFISGQAASDTQLYECKPDLASFLAGLAYMKIVESDKNAKSSAVWELYRMLLSERHWAFVHLAITAFGYFSERTSCDQLWRFVPQNAALSFDLESGDEANEERFTSEFKAFLDKEMTLTVTPSSEQLGLHLKEGLMLKEMVLKMSKADTEAVECEIMKIDNEKQAYKRRKLPDGISKGMEMLQHGLKVMGDGISEWQQNNFDQKELHNKFLAHYSSLKDVIDHLVGLAGSG</sequence>